<keyword evidence="1" id="KW-0472">Membrane</keyword>
<keyword evidence="1" id="KW-1133">Transmembrane helix</keyword>
<evidence type="ECO:0000256" key="1">
    <source>
        <dbReference type="SAM" id="Phobius"/>
    </source>
</evidence>
<accession>A0A8S3A1J6</accession>
<reference evidence="3" key="1">
    <citation type="submission" date="2021-02" db="EMBL/GenBank/DDBJ databases">
        <authorList>
            <person name="Nowell W R."/>
        </authorList>
    </citation>
    <scope>NUCLEOTIDE SEQUENCE</scope>
</reference>
<feature type="transmembrane region" description="Helical" evidence="1">
    <location>
        <begin position="6"/>
        <end position="27"/>
    </location>
</feature>
<feature type="chain" id="PRO_5035796864" evidence="2">
    <location>
        <begin position="16"/>
        <end position="72"/>
    </location>
</feature>
<evidence type="ECO:0000313" key="4">
    <source>
        <dbReference type="Proteomes" id="UP000681967"/>
    </source>
</evidence>
<dbReference type="Proteomes" id="UP000681967">
    <property type="component" value="Unassembled WGS sequence"/>
</dbReference>
<feature type="signal peptide" evidence="2">
    <location>
        <begin position="1"/>
        <end position="15"/>
    </location>
</feature>
<sequence length="72" mass="7773">GVTAFLSMWISNTAAVSIMLPVSLAIIGEVQQQVTDLADKNQANKEATTAANGMANSKIFYKDHLFLICRSN</sequence>
<gene>
    <name evidence="3" type="ORF">BYL167_LOCUS43760</name>
</gene>
<keyword evidence="2" id="KW-0732">Signal</keyword>
<protein>
    <submittedName>
        <fullName evidence="3">Uncharacterized protein</fullName>
    </submittedName>
</protein>
<feature type="non-terminal residue" evidence="3">
    <location>
        <position position="1"/>
    </location>
</feature>
<evidence type="ECO:0000256" key="2">
    <source>
        <dbReference type="SAM" id="SignalP"/>
    </source>
</evidence>
<evidence type="ECO:0000313" key="3">
    <source>
        <dbReference type="EMBL" id="CAF4692223.1"/>
    </source>
</evidence>
<name>A0A8S3A1J6_9BILA</name>
<organism evidence="3 4">
    <name type="scientific">Rotaria magnacalcarata</name>
    <dbReference type="NCBI Taxonomy" id="392030"/>
    <lineage>
        <taxon>Eukaryota</taxon>
        <taxon>Metazoa</taxon>
        <taxon>Spiralia</taxon>
        <taxon>Gnathifera</taxon>
        <taxon>Rotifera</taxon>
        <taxon>Eurotatoria</taxon>
        <taxon>Bdelloidea</taxon>
        <taxon>Philodinida</taxon>
        <taxon>Philodinidae</taxon>
        <taxon>Rotaria</taxon>
    </lineage>
</organism>
<keyword evidence="1" id="KW-0812">Transmembrane</keyword>
<dbReference type="EMBL" id="CAJOBH010117176">
    <property type="protein sequence ID" value="CAF4692223.1"/>
    <property type="molecule type" value="Genomic_DNA"/>
</dbReference>
<dbReference type="AlphaFoldDB" id="A0A8S3A1J6"/>
<comment type="caution">
    <text evidence="3">The sequence shown here is derived from an EMBL/GenBank/DDBJ whole genome shotgun (WGS) entry which is preliminary data.</text>
</comment>
<proteinExistence type="predicted"/>